<feature type="region of interest" description="Disordered" evidence="1">
    <location>
        <begin position="54"/>
        <end position="92"/>
    </location>
</feature>
<evidence type="ECO:0000313" key="2">
    <source>
        <dbReference type="EMBL" id="OSX80600.1"/>
    </source>
</evidence>
<evidence type="ECO:0000256" key="1">
    <source>
        <dbReference type="SAM" id="MobiDB-lite"/>
    </source>
</evidence>
<keyword evidence="3" id="KW-1185">Reference proteome</keyword>
<dbReference type="AlphaFoldDB" id="A0A1X6PIE2"/>
<evidence type="ECO:0000313" key="3">
    <source>
        <dbReference type="Proteomes" id="UP000218209"/>
    </source>
</evidence>
<name>A0A1X6PIE2_PORUM</name>
<accession>A0A1X6PIE2</accession>
<proteinExistence type="predicted"/>
<feature type="region of interest" description="Disordered" evidence="1">
    <location>
        <begin position="1"/>
        <end position="30"/>
    </location>
</feature>
<dbReference type="Proteomes" id="UP000218209">
    <property type="component" value="Unassembled WGS sequence"/>
</dbReference>
<gene>
    <name evidence="2" type="ORF">BU14_0048s0015</name>
</gene>
<reference evidence="2 3" key="1">
    <citation type="submission" date="2017-03" db="EMBL/GenBank/DDBJ databases">
        <title>WGS assembly of Porphyra umbilicalis.</title>
        <authorList>
            <person name="Brawley S.H."/>
            <person name="Blouin N.A."/>
            <person name="Ficko-Blean E."/>
            <person name="Wheeler G.L."/>
            <person name="Lohr M."/>
            <person name="Goodson H.V."/>
            <person name="Jenkins J.W."/>
            <person name="Blaby-Haas C.E."/>
            <person name="Helliwell K.E."/>
            <person name="Chan C."/>
            <person name="Marriage T."/>
            <person name="Bhattacharya D."/>
            <person name="Klein A.S."/>
            <person name="Badis Y."/>
            <person name="Brodie J."/>
            <person name="Cao Y."/>
            <person name="Collen J."/>
            <person name="Dittami S.M."/>
            <person name="Gachon C.M."/>
            <person name="Green B.R."/>
            <person name="Karpowicz S."/>
            <person name="Kim J.W."/>
            <person name="Kudahl U."/>
            <person name="Lin S."/>
            <person name="Michel G."/>
            <person name="Mittag M."/>
            <person name="Olson B.J."/>
            <person name="Pangilinan J."/>
            <person name="Peng Y."/>
            <person name="Qiu H."/>
            <person name="Shu S."/>
            <person name="Singer J.T."/>
            <person name="Smith A.G."/>
            <person name="Sprecher B.N."/>
            <person name="Wagner V."/>
            <person name="Wang W."/>
            <person name="Wang Z.-Y."/>
            <person name="Yan J."/>
            <person name="Yarish C."/>
            <person name="Zoeuner-Riek S."/>
            <person name="Zhuang Y."/>
            <person name="Zou Y."/>
            <person name="Lindquist E.A."/>
            <person name="Grimwood J."/>
            <person name="Barry K."/>
            <person name="Rokhsar D.S."/>
            <person name="Schmutz J."/>
            <person name="Stiller J.W."/>
            <person name="Grossman A.R."/>
            <person name="Prochnik S.E."/>
        </authorList>
    </citation>
    <scope>NUCLEOTIDE SEQUENCE [LARGE SCALE GENOMIC DNA]</scope>
    <source>
        <strain evidence="2">4086291</strain>
    </source>
</reference>
<protein>
    <submittedName>
        <fullName evidence="2">Uncharacterized protein</fullName>
    </submittedName>
</protein>
<dbReference type="EMBL" id="KV918771">
    <property type="protein sequence ID" value="OSX80600.1"/>
    <property type="molecule type" value="Genomic_DNA"/>
</dbReference>
<organism evidence="2 3">
    <name type="scientific">Porphyra umbilicalis</name>
    <name type="common">Purple laver</name>
    <name type="synonym">Red alga</name>
    <dbReference type="NCBI Taxonomy" id="2786"/>
    <lineage>
        <taxon>Eukaryota</taxon>
        <taxon>Rhodophyta</taxon>
        <taxon>Bangiophyceae</taxon>
        <taxon>Bangiales</taxon>
        <taxon>Bangiaceae</taxon>
        <taxon>Porphyra</taxon>
    </lineage>
</organism>
<sequence length="404" mass="44347">MAAAAAAAGGCRQSGGSKHRPFPRLPLSAWAPRPMTTAENHRRPCSMPVATAAAPLPGRPLPRPHAANRTGGPPRLFTASSRGPPFPRRLHGTPLLRAASRPVRRRRRVQVVDIRRRLGHADTQFRRSGLALPAPRQHPRIVGGWRGRGDRLGLCHQRWGHGAGRRYCRPRRHCRLARGRGASFDCPGARRGSVDGPVLDRRGSPSSRADAARRRVYRLAAHLVRLGGGDGGLVGHHVLGGNGAADGLVLDRRCSASDGAHAVDRRVLGAHSNVGGGPCDAAGSGDGLVLDRHGGRHSPAGHLARRFLCNGRFFRRHVAADSRLFHGNVTDHRRLFRRHVAHHRRLFRRHVTDRRRLFRRRVLGVRGRLDDRLFHGGSLLHDALLDSRSRADEHVLGGHRLGHH</sequence>